<comment type="similarity">
    <text evidence="1">Belongs to the protein kinase superfamily. CMGC Ser/Thr protein kinase family. CDC2/CDKX subfamily.</text>
</comment>
<evidence type="ECO:0000313" key="12">
    <source>
        <dbReference type="Ensembl" id="ENSXCOP00000014601.1"/>
    </source>
</evidence>
<evidence type="ECO:0000256" key="6">
    <source>
        <dbReference type="ARBA" id="ARBA00022741"/>
    </source>
</evidence>
<comment type="catalytic activity">
    <reaction evidence="9">
        <text>L-threonyl-[protein] + ATP = O-phospho-L-threonyl-[protein] + ADP + H(+)</text>
        <dbReference type="Rhea" id="RHEA:46608"/>
        <dbReference type="Rhea" id="RHEA-COMP:11060"/>
        <dbReference type="Rhea" id="RHEA-COMP:11605"/>
        <dbReference type="ChEBI" id="CHEBI:15378"/>
        <dbReference type="ChEBI" id="CHEBI:30013"/>
        <dbReference type="ChEBI" id="CHEBI:30616"/>
        <dbReference type="ChEBI" id="CHEBI:61977"/>
        <dbReference type="ChEBI" id="CHEBI:456216"/>
        <dbReference type="EC" id="2.7.11.24"/>
    </reaction>
</comment>
<dbReference type="GO" id="GO:0004707">
    <property type="term" value="F:MAP kinase activity"/>
    <property type="evidence" value="ECO:0007669"/>
    <property type="project" value="UniProtKB-EC"/>
</dbReference>
<dbReference type="Gene3D" id="1.10.510.10">
    <property type="entry name" value="Transferase(Phosphotransferase) domain 1"/>
    <property type="match status" value="1"/>
</dbReference>
<name>A0A3B5LZ24_9TELE</name>
<dbReference type="InterPro" id="IPR000719">
    <property type="entry name" value="Prot_kinase_dom"/>
</dbReference>
<evidence type="ECO:0000256" key="1">
    <source>
        <dbReference type="ARBA" id="ARBA00006485"/>
    </source>
</evidence>
<keyword evidence="6" id="KW-0547">Nucleotide-binding</keyword>
<evidence type="ECO:0000256" key="4">
    <source>
        <dbReference type="ARBA" id="ARBA00022527"/>
    </source>
</evidence>
<dbReference type="InterPro" id="IPR011009">
    <property type="entry name" value="Kinase-like_dom_sf"/>
</dbReference>
<dbReference type="AlphaFoldDB" id="A0A3B5LZ24"/>
<sequence>TSMISKWEKIMEVSWHLVFSVRINGQLVALKVIRMKTDEGIPFTAIREASLLKHLKHANVVLLHDIIHTRETLTFVFEYVVRKAFSLMQQFPIFMFQLLRALSYIHSRRILHRDLKPHNLLISYLGELKLADFGLARSKSIPAQNFSSEVVTLCYRPPDVLMGSIRYSTALDMWGAGCIFIEMLQGAPAFAGGSDELEQLQNIWTVKNGWMDGGAANRLYAQSLLLCIRLEQLSCKTDDLVQKMLRLVPTERISAQEALQHPYFSTLPAPIMHLRDGKTTTC</sequence>
<reference evidence="12" key="2">
    <citation type="submission" date="2025-09" db="UniProtKB">
        <authorList>
            <consortium name="Ensembl"/>
        </authorList>
    </citation>
    <scope>IDENTIFICATION</scope>
</reference>
<dbReference type="FunFam" id="1.10.510.10:FF:000624">
    <property type="entry name" value="Mitogen-activated protein kinase"/>
    <property type="match status" value="1"/>
</dbReference>
<accession>A0A3B5LZ24</accession>
<dbReference type="Gene3D" id="3.30.200.20">
    <property type="entry name" value="Phosphorylase Kinase, domain 1"/>
    <property type="match status" value="1"/>
</dbReference>
<dbReference type="GO" id="GO:0005524">
    <property type="term" value="F:ATP binding"/>
    <property type="evidence" value="ECO:0007669"/>
    <property type="project" value="UniProtKB-KW"/>
</dbReference>
<keyword evidence="13" id="KW-1185">Reference proteome</keyword>
<evidence type="ECO:0000313" key="13">
    <source>
        <dbReference type="Proteomes" id="UP000261380"/>
    </source>
</evidence>
<dbReference type="GO" id="GO:0005634">
    <property type="term" value="C:nucleus"/>
    <property type="evidence" value="ECO:0007669"/>
    <property type="project" value="TreeGrafter"/>
</dbReference>
<organism evidence="12 13">
    <name type="scientific">Xiphophorus couchianus</name>
    <name type="common">Monterrey platyfish</name>
    <dbReference type="NCBI Taxonomy" id="32473"/>
    <lineage>
        <taxon>Eukaryota</taxon>
        <taxon>Metazoa</taxon>
        <taxon>Chordata</taxon>
        <taxon>Craniata</taxon>
        <taxon>Vertebrata</taxon>
        <taxon>Euteleostomi</taxon>
        <taxon>Actinopterygii</taxon>
        <taxon>Neopterygii</taxon>
        <taxon>Teleostei</taxon>
        <taxon>Neoteleostei</taxon>
        <taxon>Acanthomorphata</taxon>
        <taxon>Ovalentaria</taxon>
        <taxon>Atherinomorphae</taxon>
        <taxon>Cyprinodontiformes</taxon>
        <taxon>Poeciliidae</taxon>
        <taxon>Poeciliinae</taxon>
        <taxon>Xiphophorus</taxon>
    </lineage>
</organism>
<evidence type="ECO:0000256" key="7">
    <source>
        <dbReference type="ARBA" id="ARBA00022777"/>
    </source>
</evidence>
<dbReference type="InterPro" id="IPR050108">
    <property type="entry name" value="CDK"/>
</dbReference>
<dbReference type="SMART" id="SM00220">
    <property type="entry name" value="S_TKc"/>
    <property type="match status" value="1"/>
</dbReference>
<evidence type="ECO:0000256" key="2">
    <source>
        <dbReference type="ARBA" id="ARBA00008832"/>
    </source>
</evidence>
<proteinExistence type="inferred from homology"/>
<dbReference type="Pfam" id="PF00069">
    <property type="entry name" value="Pkinase"/>
    <property type="match status" value="1"/>
</dbReference>
<evidence type="ECO:0000256" key="9">
    <source>
        <dbReference type="ARBA" id="ARBA00047592"/>
    </source>
</evidence>
<dbReference type="InterPro" id="IPR008271">
    <property type="entry name" value="Ser/Thr_kinase_AS"/>
</dbReference>
<dbReference type="GO" id="GO:0004693">
    <property type="term" value="F:cyclin-dependent protein serine/threonine kinase activity"/>
    <property type="evidence" value="ECO:0007669"/>
    <property type="project" value="TreeGrafter"/>
</dbReference>
<evidence type="ECO:0000256" key="5">
    <source>
        <dbReference type="ARBA" id="ARBA00022679"/>
    </source>
</evidence>
<dbReference type="GO" id="GO:0005829">
    <property type="term" value="C:cytosol"/>
    <property type="evidence" value="ECO:0007669"/>
    <property type="project" value="TreeGrafter"/>
</dbReference>
<dbReference type="GO" id="GO:0030332">
    <property type="term" value="F:cyclin binding"/>
    <property type="evidence" value="ECO:0007669"/>
    <property type="project" value="TreeGrafter"/>
</dbReference>
<evidence type="ECO:0000256" key="10">
    <source>
        <dbReference type="ARBA" id="ARBA00048312"/>
    </source>
</evidence>
<keyword evidence="7" id="KW-0418">Kinase</keyword>
<dbReference type="Ensembl" id="ENSXCOT00000014788.1">
    <property type="protein sequence ID" value="ENSXCOP00000014601.1"/>
    <property type="gene ID" value="ENSXCOG00000010855.1"/>
</dbReference>
<evidence type="ECO:0000256" key="8">
    <source>
        <dbReference type="ARBA" id="ARBA00022840"/>
    </source>
</evidence>
<protein>
    <recommendedName>
        <fullName evidence="3">mitogen-activated protein kinase</fullName>
        <ecNumber evidence="3">2.7.11.24</ecNumber>
    </recommendedName>
</protein>
<evidence type="ECO:0000256" key="3">
    <source>
        <dbReference type="ARBA" id="ARBA00012411"/>
    </source>
</evidence>
<keyword evidence="5" id="KW-0808">Transferase</keyword>
<comment type="similarity">
    <text evidence="2">Belongs to the protein kinase superfamily. CMGC Ser/Thr protein kinase family. MAP kinase subfamily.</text>
</comment>
<dbReference type="Proteomes" id="UP000261380">
    <property type="component" value="Unplaced"/>
</dbReference>
<comment type="catalytic activity">
    <reaction evidence="10">
        <text>L-seryl-[protein] + ATP = O-phospho-L-seryl-[protein] + ADP + H(+)</text>
        <dbReference type="Rhea" id="RHEA:17989"/>
        <dbReference type="Rhea" id="RHEA-COMP:9863"/>
        <dbReference type="Rhea" id="RHEA-COMP:11604"/>
        <dbReference type="ChEBI" id="CHEBI:15378"/>
        <dbReference type="ChEBI" id="CHEBI:29999"/>
        <dbReference type="ChEBI" id="CHEBI:30616"/>
        <dbReference type="ChEBI" id="CHEBI:83421"/>
        <dbReference type="ChEBI" id="CHEBI:456216"/>
        <dbReference type="EC" id="2.7.11.24"/>
    </reaction>
</comment>
<dbReference type="SUPFAM" id="SSF56112">
    <property type="entry name" value="Protein kinase-like (PK-like)"/>
    <property type="match status" value="1"/>
</dbReference>
<reference evidence="12" key="1">
    <citation type="submission" date="2025-08" db="UniProtKB">
        <authorList>
            <consortium name="Ensembl"/>
        </authorList>
    </citation>
    <scope>IDENTIFICATION</scope>
</reference>
<dbReference type="PROSITE" id="PS50011">
    <property type="entry name" value="PROTEIN_KINASE_DOM"/>
    <property type="match status" value="1"/>
</dbReference>
<dbReference type="GeneTree" id="ENSGT00940000159606"/>
<dbReference type="PROSITE" id="PS00108">
    <property type="entry name" value="PROTEIN_KINASE_ST"/>
    <property type="match status" value="1"/>
</dbReference>
<dbReference type="PANTHER" id="PTHR24056:SF159">
    <property type="entry name" value="CYCLIN-DEPENDENT KINASE 15"/>
    <property type="match status" value="1"/>
</dbReference>
<keyword evidence="4" id="KW-0723">Serine/threonine-protein kinase</keyword>
<dbReference type="EC" id="2.7.11.24" evidence="3"/>
<evidence type="ECO:0000259" key="11">
    <source>
        <dbReference type="PROSITE" id="PS50011"/>
    </source>
</evidence>
<dbReference type="PANTHER" id="PTHR24056">
    <property type="entry name" value="CELL DIVISION PROTEIN KINASE"/>
    <property type="match status" value="1"/>
</dbReference>
<feature type="domain" description="Protein kinase" evidence="11">
    <location>
        <begin position="4"/>
        <end position="264"/>
    </location>
</feature>
<keyword evidence="8" id="KW-0067">ATP-binding</keyword>